<keyword evidence="1" id="KW-0472">Membrane</keyword>
<name>A0A1H1WM36_9BRAD</name>
<sequence>MEFYGKAHGADVKRVWNLIVFTIAILYFLMDAIFATVAIPLSRWIAAHWVFERIHRWVLSLGPYPTLALFALPLIILEPVKPVAAYLVGTGHFVPGFAVLAIGEILKLILVERLFSVSRDKLLSIPAFAWAYRKYSAVKERLTSLEAWQLVLRWSRIARYAVHRYAPEQPDSLRSHDAYLPLTTTVARRQRN</sequence>
<evidence type="ECO:0000313" key="2">
    <source>
        <dbReference type="EMBL" id="SDS98125.1"/>
    </source>
</evidence>
<evidence type="ECO:0008006" key="4">
    <source>
        <dbReference type="Google" id="ProtNLM"/>
    </source>
</evidence>
<dbReference type="AlphaFoldDB" id="A0A1H1WM36"/>
<dbReference type="Proteomes" id="UP000243904">
    <property type="component" value="Chromosome I"/>
</dbReference>
<reference evidence="3" key="1">
    <citation type="submission" date="2016-10" db="EMBL/GenBank/DDBJ databases">
        <authorList>
            <person name="Varghese N."/>
            <person name="Submissions S."/>
        </authorList>
    </citation>
    <scope>NUCLEOTIDE SEQUENCE [LARGE SCALE GENOMIC DNA]</scope>
    <source>
        <strain evidence="3">GAS369</strain>
    </source>
</reference>
<protein>
    <recommendedName>
        <fullName evidence="4">Transmembrane protein</fullName>
    </recommendedName>
</protein>
<feature type="transmembrane region" description="Helical" evidence="1">
    <location>
        <begin position="15"/>
        <end position="45"/>
    </location>
</feature>
<proteinExistence type="predicted"/>
<feature type="transmembrane region" description="Helical" evidence="1">
    <location>
        <begin position="57"/>
        <end position="77"/>
    </location>
</feature>
<organism evidence="2 3">
    <name type="scientific">Bradyrhizobium canariense</name>
    <dbReference type="NCBI Taxonomy" id="255045"/>
    <lineage>
        <taxon>Bacteria</taxon>
        <taxon>Pseudomonadati</taxon>
        <taxon>Pseudomonadota</taxon>
        <taxon>Alphaproteobacteria</taxon>
        <taxon>Hyphomicrobiales</taxon>
        <taxon>Nitrobacteraceae</taxon>
        <taxon>Bradyrhizobium</taxon>
    </lineage>
</organism>
<feature type="transmembrane region" description="Helical" evidence="1">
    <location>
        <begin position="83"/>
        <end position="106"/>
    </location>
</feature>
<keyword evidence="1" id="KW-1133">Transmembrane helix</keyword>
<accession>A0A1H1WM36</accession>
<dbReference type="RefSeq" id="WP_174556556.1">
    <property type="nucleotide sequence ID" value="NZ_LT629750.1"/>
</dbReference>
<evidence type="ECO:0000256" key="1">
    <source>
        <dbReference type="SAM" id="Phobius"/>
    </source>
</evidence>
<gene>
    <name evidence="2" type="ORF">SAMN05444158_3915</name>
</gene>
<keyword evidence="1" id="KW-0812">Transmembrane</keyword>
<keyword evidence="3" id="KW-1185">Reference proteome</keyword>
<evidence type="ECO:0000313" key="3">
    <source>
        <dbReference type="Proteomes" id="UP000243904"/>
    </source>
</evidence>
<dbReference type="EMBL" id="LT629750">
    <property type="protein sequence ID" value="SDS98125.1"/>
    <property type="molecule type" value="Genomic_DNA"/>
</dbReference>